<gene>
    <name evidence="5" type="ORF">AOQ84DRAFT_421163</name>
</gene>
<dbReference type="InterPro" id="IPR012132">
    <property type="entry name" value="GMC_OxRdtase"/>
</dbReference>
<dbReference type="SUPFAM" id="SSF51905">
    <property type="entry name" value="FAD/NAD(P)-binding domain"/>
    <property type="match status" value="1"/>
</dbReference>
<dbReference type="Gene3D" id="3.50.50.60">
    <property type="entry name" value="FAD/NAD(P)-binding domain"/>
    <property type="match status" value="1"/>
</dbReference>
<evidence type="ECO:0000256" key="3">
    <source>
        <dbReference type="SAM" id="SignalP"/>
    </source>
</evidence>
<dbReference type="GO" id="GO:0044550">
    <property type="term" value="P:secondary metabolite biosynthetic process"/>
    <property type="evidence" value="ECO:0007669"/>
    <property type="project" value="TreeGrafter"/>
</dbReference>
<name>A0A8E2JWI8_9PEZI</name>
<evidence type="ECO:0000259" key="4">
    <source>
        <dbReference type="PROSITE" id="PS00624"/>
    </source>
</evidence>
<dbReference type="Proteomes" id="UP000250140">
    <property type="component" value="Unassembled WGS sequence"/>
</dbReference>
<feature type="active site" description="Proton donor" evidence="2">
    <location>
        <position position="570"/>
    </location>
</feature>
<dbReference type="PANTHER" id="PTHR11552">
    <property type="entry name" value="GLUCOSE-METHANOL-CHOLINE GMC OXIDOREDUCTASE"/>
    <property type="match status" value="1"/>
</dbReference>
<dbReference type="PANTHER" id="PTHR11552:SF115">
    <property type="entry name" value="DEHYDROGENASE XPTC-RELATED"/>
    <property type="match status" value="1"/>
</dbReference>
<dbReference type="SUPFAM" id="SSF54373">
    <property type="entry name" value="FAD-linked reductases, C-terminal domain"/>
    <property type="match status" value="1"/>
</dbReference>
<feature type="chain" id="PRO_5034379047" evidence="3">
    <location>
        <begin position="25"/>
        <end position="635"/>
    </location>
</feature>
<dbReference type="PIRSF" id="PIRSF000137">
    <property type="entry name" value="Alcohol_oxidase"/>
    <property type="match status" value="1"/>
</dbReference>
<evidence type="ECO:0000313" key="6">
    <source>
        <dbReference type="Proteomes" id="UP000250140"/>
    </source>
</evidence>
<dbReference type="InterPro" id="IPR000172">
    <property type="entry name" value="GMC_OxRdtase_N"/>
</dbReference>
<evidence type="ECO:0000313" key="5">
    <source>
        <dbReference type="EMBL" id="OCL12108.1"/>
    </source>
</evidence>
<keyword evidence="6" id="KW-1185">Reference proteome</keyword>
<dbReference type="EMBL" id="KV748924">
    <property type="protein sequence ID" value="OCL12108.1"/>
    <property type="molecule type" value="Genomic_DNA"/>
</dbReference>
<dbReference type="GO" id="GO:0016614">
    <property type="term" value="F:oxidoreductase activity, acting on CH-OH group of donors"/>
    <property type="evidence" value="ECO:0007669"/>
    <property type="project" value="InterPro"/>
</dbReference>
<keyword evidence="3" id="KW-0732">Signal</keyword>
<dbReference type="InterPro" id="IPR007867">
    <property type="entry name" value="GMC_OxRtase_C"/>
</dbReference>
<dbReference type="GO" id="GO:0050660">
    <property type="term" value="F:flavin adenine dinucleotide binding"/>
    <property type="evidence" value="ECO:0007669"/>
    <property type="project" value="InterPro"/>
</dbReference>
<dbReference type="Pfam" id="PF05199">
    <property type="entry name" value="GMC_oxred_C"/>
    <property type="match status" value="1"/>
</dbReference>
<evidence type="ECO:0000256" key="1">
    <source>
        <dbReference type="ARBA" id="ARBA00010790"/>
    </source>
</evidence>
<dbReference type="AlphaFoldDB" id="A0A8E2JWI8"/>
<dbReference type="Pfam" id="PF00732">
    <property type="entry name" value="GMC_oxred_N"/>
    <property type="match status" value="1"/>
</dbReference>
<reference evidence="5 6" key="1">
    <citation type="journal article" date="2016" name="Nat. Commun.">
        <title>Ectomycorrhizal ecology is imprinted in the genome of the dominant symbiotic fungus Cenococcum geophilum.</title>
        <authorList>
            <consortium name="DOE Joint Genome Institute"/>
            <person name="Peter M."/>
            <person name="Kohler A."/>
            <person name="Ohm R.A."/>
            <person name="Kuo A."/>
            <person name="Krutzmann J."/>
            <person name="Morin E."/>
            <person name="Arend M."/>
            <person name="Barry K.W."/>
            <person name="Binder M."/>
            <person name="Choi C."/>
            <person name="Clum A."/>
            <person name="Copeland A."/>
            <person name="Grisel N."/>
            <person name="Haridas S."/>
            <person name="Kipfer T."/>
            <person name="LaButti K."/>
            <person name="Lindquist E."/>
            <person name="Lipzen A."/>
            <person name="Maire R."/>
            <person name="Meier B."/>
            <person name="Mihaltcheva S."/>
            <person name="Molinier V."/>
            <person name="Murat C."/>
            <person name="Poggeler S."/>
            <person name="Quandt C.A."/>
            <person name="Sperisen C."/>
            <person name="Tritt A."/>
            <person name="Tisserant E."/>
            <person name="Crous P.W."/>
            <person name="Henrissat B."/>
            <person name="Nehls U."/>
            <person name="Egli S."/>
            <person name="Spatafora J.W."/>
            <person name="Grigoriev I.V."/>
            <person name="Martin F.M."/>
        </authorList>
    </citation>
    <scope>NUCLEOTIDE SEQUENCE [LARGE SCALE GENOMIC DNA]</scope>
    <source>
        <strain evidence="5 6">CBS 207.34</strain>
    </source>
</reference>
<accession>A0A8E2JWI8</accession>
<feature type="signal peptide" evidence="3">
    <location>
        <begin position="1"/>
        <end position="24"/>
    </location>
</feature>
<dbReference type="PROSITE" id="PS00624">
    <property type="entry name" value="GMC_OXRED_2"/>
    <property type="match status" value="1"/>
</dbReference>
<sequence length="635" mass="68762">MTKGSLLGIGIILQLSCFLSCSYALPNRLYRKATPISSLSNIASSYDYVIVGGGAAGLTVGDRLTEDSSKTVLVIEFGQIVDNDTTLIMPSKVPQTNLNNRTSSVPISSILGGGSAINAMFFDRGAKEDYDAWEELGNEGWGWEGLLPYFKKAVNFTPPSAEMQKGFNVTYDLSAYGGNGPIQLSYPPFQWPGVKIEWDAFDDLKLKAQKEGANGNAVGRFWVPSSQFPTNQTRSDARIGHYERVESRPNYHLLILHKAIKINFNNLTAIGVVIQSRDDPSSKRTVSAVKEVVLAAGAVHTPQLLQLSGVGPKRVLESAGVTTLVDLGGVGQNFQDHPFFFMQYNCEAVPKLRSKMDIGLEWKLTYFAVTTDVWPNPETLTDNATFAAEAYDEYWANRTGPYSVGIGNTGAFVPLQNLTSDYQKLASSLSAQNMSAYADATAEKSVIQGFEAQKAILVNRFRSTSSAVMEFPFSASVGPVFALLKPTSRGTITLNTSFPSSEPIVDFRTFSNPIDVDVTIRLLRYARTYFSTPTMAQLGPVEIVPGSAVSTDAEINASLRSVLVQPSFFHPCCTAALGPRDQGGVVSADLLVYGASKLSIVDASVMPMLPGTHLCQTVYAIAEKRRNAGECGANE</sequence>
<dbReference type="InterPro" id="IPR036188">
    <property type="entry name" value="FAD/NAD-bd_sf"/>
</dbReference>
<dbReference type="OrthoDB" id="269227at2759"/>
<organism evidence="5 6">
    <name type="scientific">Glonium stellatum</name>
    <dbReference type="NCBI Taxonomy" id="574774"/>
    <lineage>
        <taxon>Eukaryota</taxon>
        <taxon>Fungi</taxon>
        <taxon>Dikarya</taxon>
        <taxon>Ascomycota</taxon>
        <taxon>Pezizomycotina</taxon>
        <taxon>Dothideomycetes</taxon>
        <taxon>Pleosporomycetidae</taxon>
        <taxon>Gloniales</taxon>
        <taxon>Gloniaceae</taxon>
        <taxon>Glonium</taxon>
    </lineage>
</organism>
<comment type="similarity">
    <text evidence="1">Belongs to the GMC oxidoreductase family.</text>
</comment>
<dbReference type="Gene3D" id="3.30.560.10">
    <property type="entry name" value="Glucose Oxidase, domain 3"/>
    <property type="match status" value="1"/>
</dbReference>
<evidence type="ECO:0000256" key="2">
    <source>
        <dbReference type="PIRSR" id="PIRSR000137-1"/>
    </source>
</evidence>
<proteinExistence type="inferred from homology"/>
<feature type="active site" description="Proton acceptor" evidence="2">
    <location>
        <position position="613"/>
    </location>
</feature>
<feature type="domain" description="Glucose-methanol-choline oxidoreductase N-terminal" evidence="4">
    <location>
        <begin position="297"/>
        <end position="311"/>
    </location>
</feature>
<protein>
    <submittedName>
        <fullName evidence="5">GMC oxidoreductase</fullName>
    </submittedName>
</protein>